<keyword evidence="2" id="KW-1185">Reference proteome</keyword>
<protein>
    <recommendedName>
        <fullName evidence="3">F-box domain-containing protein</fullName>
    </recommendedName>
</protein>
<dbReference type="AlphaFoldDB" id="A0AAD7CBM3"/>
<comment type="caution">
    <text evidence="1">The sequence shown here is derived from an EMBL/GenBank/DDBJ whole genome shotgun (WGS) entry which is preliminary data.</text>
</comment>
<accession>A0AAD7CBM3</accession>
<evidence type="ECO:0000313" key="2">
    <source>
        <dbReference type="Proteomes" id="UP001221142"/>
    </source>
</evidence>
<evidence type="ECO:0008006" key="3">
    <source>
        <dbReference type="Google" id="ProtNLM"/>
    </source>
</evidence>
<name>A0AAD7CBM3_9AGAR</name>
<dbReference type="Proteomes" id="UP001221142">
    <property type="component" value="Unassembled WGS sequence"/>
</dbReference>
<dbReference type="SUPFAM" id="SSF52047">
    <property type="entry name" value="RNI-like"/>
    <property type="match status" value="1"/>
</dbReference>
<organism evidence="1 2">
    <name type="scientific">Roridomyces roridus</name>
    <dbReference type="NCBI Taxonomy" id="1738132"/>
    <lineage>
        <taxon>Eukaryota</taxon>
        <taxon>Fungi</taxon>
        <taxon>Dikarya</taxon>
        <taxon>Basidiomycota</taxon>
        <taxon>Agaricomycotina</taxon>
        <taxon>Agaricomycetes</taxon>
        <taxon>Agaricomycetidae</taxon>
        <taxon>Agaricales</taxon>
        <taxon>Marasmiineae</taxon>
        <taxon>Mycenaceae</taxon>
        <taxon>Roridomyces</taxon>
    </lineage>
</organism>
<dbReference type="Gene3D" id="3.80.10.10">
    <property type="entry name" value="Ribonuclease Inhibitor"/>
    <property type="match status" value="1"/>
</dbReference>
<dbReference type="InterPro" id="IPR032675">
    <property type="entry name" value="LRR_dom_sf"/>
</dbReference>
<dbReference type="EMBL" id="JARKIF010000003">
    <property type="protein sequence ID" value="KAJ7644502.1"/>
    <property type="molecule type" value="Genomic_DNA"/>
</dbReference>
<evidence type="ECO:0000313" key="1">
    <source>
        <dbReference type="EMBL" id="KAJ7644502.1"/>
    </source>
</evidence>
<gene>
    <name evidence="1" type="ORF">FB45DRAFT_999529</name>
</gene>
<sequence>MSTGELRLRLAEIDRDIVFHEIQLGLLRAERESTQRHLHTVAVYPVLTLPNEITSQIFIQWIYTDDKSNPMLLTWVCQLWRAVAISTPQVWARLRNLPHGKKFFSKWLSHTGNLPLKLNLAFKGPSQVNYQDSFVFRTLSRHSSQLETLNLTTDGAVTLPPGPFPRLKKLCISSIKCTDRALVIDDTAPLAAPQLRELILKYSAELSGDALQVYLPCMQLTNLELRANATECLKFLVRALNLEHLIVDSEDGELPDLNQWTLVTLPRLRSIQCSTFTCPELLSYVTLPALEELSIWLDPEWSEIVQQLIARSQCSIHKLDVHAYFAGHGVWRRFLELPGFESIRDLTLRGPDGRDRALERLFQEIEHEPYFLPLLESFTIQGCDFFVPLHAVVDMLCARTKGEVQLKSFQLLFGGDDDDHEGWEGAQVDCADETVGYNLDQLDALCVQGLKINIQSKFKFWQGLDIDPSIIEAFRNRRDKMV</sequence>
<proteinExistence type="predicted"/>
<reference evidence="1" key="1">
    <citation type="submission" date="2023-03" db="EMBL/GenBank/DDBJ databases">
        <title>Massive genome expansion in bonnet fungi (Mycena s.s.) driven by repeated elements and novel gene families across ecological guilds.</title>
        <authorList>
            <consortium name="Lawrence Berkeley National Laboratory"/>
            <person name="Harder C.B."/>
            <person name="Miyauchi S."/>
            <person name="Viragh M."/>
            <person name="Kuo A."/>
            <person name="Thoen E."/>
            <person name="Andreopoulos B."/>
            <person name="Lu D."/>
            <person name="Skrede I."/>
            <person name="Drula E."/>
            <person name="Henrissat B."/>
            <person name="Morin E."/>
            <person name="Kohler A."/>
            <person name="Barry K."/>
            <person name="LaButti K."/>
            <person name="Morin E."/>
            <person name="Salamov A."/>
            <person name="Lipzen A."/>
            <person name="Mereny Z."/>
            <person name="Hegedus B."/>
            <person name="Baldrian P."/>
            <person name="Stursova M."/>
            <person name="Weitz H."/>
            <person name="Taylor A."/>
            <person name="Grigoriev I.V."/>
            <person name="Nagy L.G."/>
            <person name="Martin F."/>
            <person name="Kauserud H."/>
        </authorList>
    </citation>
    <scope>NUCLEOTIDE SEQUENCE</scope>
    <source>
        <strain evidence="1">9284</strain>
    </source>
</reference>